<reference evidence="2" key="1">
    <citation type="submission" date="2013-09" db="EMBL/GenBank/DDBJ databases">
        <title>Corchorus olitorius genome sequencing.</title>
        <authorList>
            <person name="Alam M."/>
            <person name="Haque M.S."/>
            <person name="Islam M.S."/>
            <person name="Emdad E.M."/>
            <person name="Islam M.M."/>
            <person name="Ahmed B."/>
            <person name="Halim A."/>
            <person name="Hossen Q.M.M."/>
            <person name="Hossain M.Z."/>
            <person name="Ahmed R."/>
            <person name="Khan M.M."/>
            <person name="Islam R."/>
            <person name="Rashid M.M."/>
            <person name="Khan S.A."/>
            <person name="Rahman M.S."/>
            <person name="Alam M."/>
            <person name="Yahiya A.S."/>
            <person name="Khan M.S."/>
            <person name="Azam M.S."/>
            <person name="Haque T."/>
            <person name="Lashkar M.Z.H."/>
            <person name="Akhand A.I."/>
            <person name="Morshed G."/>
            <person name="Roy S."/>
            <person name="Uddin K.S."/>
            <person name="Rabeya T."/>
            <person name="Hossain A.S."/>
            <person name="Chowdhury A."/>
            <person name="Snigdha A.R."/>
            <person name="Mortoza M.S."/>
            <person name="Matin S.A."/>
            <person name="Hoque S.M.E."/>
            <person name="Islam M.K."/>
            <person name="Roy D.K."/>
            <person name="Haider R."/>
            <person name="Moosa M.M."/>
            <person name="Elias S.M."/>
            <person name="Hasan A.M."/>
            <person name="Jahan S."/>
            <person name="Shafiuddin M."/>
            <person name="Mahmood N."/>
            <person name="Shommy N.S."/>
        </authorList>
    </citation>
    <scope>NUCLEOTIDE SEQUENCE [LARGE SCALE GENOMIC DNA]</scope>
    <source>
        <strain evidence="2">cv. O-4</strain>
    </source>
</reference>
<name>A0A1R3G0Y7_9ROSI</name>
<evidence type="ECO:0000313" key="2">
    <source>
        <dbReference type="Proteomes" id="UP000187203"/>
    </source>
</evidence>
<dbReference type="Gene3D" id="2.30.30.140">
    <property type="match status" value="1"/>
</dbReference>
<organism evidence="1 2">
    <name type="scientific">Corchorus olitorius</name>
    <dbReference type="NCBI Taxonomy" id="93759"/>
    <lineage>
        <taxon>Eukaryota</taxon>
        <taxon>Viridiplantae</taxon>
        <taxon>Streptophyta</taxon>
        <taxon>Embryophyta</taxon>
        <taxon>Tracheophyta</taxon>
        <taxon>Spermatophyta</taxon>
        <taxon>Magnoliopsida</taxon>
        <taxon>eudicotyledons</taxon>
        <taxon>Gunneridae</taxon>
        <taxon>Pentapetalae</taxon>
        <taxon>rosids</taxon>
        <taxon>malvids</taxon>
        <taxon>Malvales</taxon>
        <taxon>Malvaceae</taxon>
        <taxon>Grewioideae</taxon>
        <taxon>Apeibeae</taxon>
        <taxon>Corchorus</taxon>
    </lineage>
</organism>
<dbReference type="EMBL" id="AWUE01024069">
    <property type="protein sequence ID" value="OMO51719.1"/>
    <property type="molecule type" value="Genomic_DNA"/>
</dbReference>
<evidence type="ECO:0000313" key="1">
    <source>
        <dbReference type="EMBL" id="OMO51719.1"/>
    </source>
</evidence>
<dbReference type="PANTHER" id="PTHR33432:SF20">
    <property type="entry name" value="PROTEIN EMSY-LIKE 1"/>
    <property type="match status" value="1"/>
</dbReference>
<dbReference type="STRING" id="93759.A0A1R3G0Y7"/>
<dbReference type="InterPro" id="IPR033485">
    <property type="entry name" value="EMSY-LIKE_plant"/>
</dbReference>
<comment type="caution">
    <text evidence="1">The sequence shown here is derived from an EMBL/GenBank/DDBJ whole genome shotgun (WGS) entry which is preliminary data.</text>
</comment>
<sequence length="118" mass="13104">MSTSYKELELMLIEAGNRLVEPPLSVDEQAHPFLFPVNQGQSLAGLSSAKAIHYPASVFAGNRQFKYRGSVVGRLENEPADGATLDALIGRKVWTRWPEDNNFYEAIITDFNPSEAYA</sequence>
<dbReference type="CDD" id="cd20404">
    <property type="entry name" value="Tudor_Agenet_AtEML-like"/>
    <property type="match status" value="1"/>
</dbReference>
<keyword evidence="2" id="KW-1185">Reference proteome</keyword>
<dbReference type="AlphaFoldDB" id="A0A1R3G0Y7"/>
<dbReference type="OrthoDB" id="1714850at2759"/>
<dbReference type="GO" id="GO:0050832">
    <property type="term" value="P:defense response to fungus"/>
    <property type="evidence" value="ECO:0007669"/>
    <property type="project" value="InterPro"/>
</dbReference>
<protein>
    <submittedName>
        <fullName evidence="1">Uncharacterized protein</fullName>
    </submittedName>
</protein>
<dbReference type="SUPFAM" id="SSF63748">
    <property type="entry name" value="Tudor/PWWP/MBT"/>
    <property type="match status" value="1"/>
</dbReference>
<dbReference type="PANTHER" id="PTHR33432">
    <property type="entry name" value="PROTEIN EMSY-LIKE 4"/>
    <property type="match status" value="1"/>
</dbReference>
<gene>
    <name evidence="1" type="ORF">COLO4_37541</name>
</gene>
<accession>A0A1R3G0Y7</accession>
<dbReference type="Proteomes" id="UP000187203">
    <property type="component" value="Unassembled WGS sequence"/>
</dbReference>
<dbReference type="GO" id="GO:0005634">
    <property type="term" value="C:nucleus"/>
    <property type="evidence" value="ECO:0007669"/>
    <property type="project" value="TreeGrafter"/>
</dbReference>
<proteinExistence type="predicted"/>